<evidence type="ECO:0000313" key="5">
    <source>
        <dbReference type="EMBL" id="AYW47926.1"/>
    </source>
</evidence>
<keyword evidence="7" id="KW-1185">Reference proteome</keyword>
<dbReference type="PANTHER" id="PTHR43792">
    <property type="entry name" value="GNAT FAMILY, PUTATIVE (AFU_ORTHOLOGUE AFUA_3G00765)-RELATED-RELATED"/>
    <property type="match status" value="1"/>
</dbReference>
<dbReference type="SUPFAM" id="SSF55729">
    <property type="entry name" value="Acyl-CoA N-acyltransferases (Nat)"/>
    <property type="match status" value="1"/>
</dbReference>
<evidence type="ECO:0000256" key="1">
    <source>
        <dbReference type="ARBA" id="ARBA00022679"/>
    </source>
</evidence>
<dbReference type="PANTHER" id="PTHR43792:SF8">
    <property type="entry name" value="[RIBOSOMAL PROTEIN US5]-ALANINE N-ACETYLTRANSFERASE"/>
    <property type="match status" value="1"/>
</dbReference>
<keyword evidence="1" id="KW-0808">Transferase</keyword>
<dbReference type="Proteomes" id="UP001157039">
    <property type="component" value="Unassembled WGS sequence"/>
</dbReference>
<keyword evidence="2" id="KW-0012">Acyltransferase</keyword>
<dbReference type="AlphaFoldDB" id="A0AA38CVZ1"/>
<dbReference type="Proteomes" id="UP000268310">
    <property type="component" value="Chromosome"/>
</dbReference>
<gene>
    <name evidence="5" type="ORF">C7K38_05860</name>
    <name evidence="6" type="ORF">GCM10025885_14770</name>
</gene>
<name>A0AA38CVZ1_9ENTE</name>
<reference evidence="6 8" key="2">
    <citation type="journal article" date="2014" name="Int. J. Syst. Evol. Microbiol.">
        <title>Complete genome sequence of Corynebacterium casei LMG S-19264T (=DSM 44701T), isolated from a smear-ripened cheese.</title>
        <authorList>
            <consortium name="US DOE Joint Genome Institute (JGI-PGF)"/>
            <person name="Walter F."/>
            <person name="Albersmeier A."/>
            <person name="Kalinowski J."/>
            <person name="Ruckert C."/>
        </authorList>
    </citation>
    <scope>NUCLEOTIDE SEQUENCE [LARGE SCALE GENOMIC DNA]</scope>
    <source>
        <strain evidence="6 8">NBRC 114545</strain>
    </source>
</reference>
<dbReference type="InterPro" id="IPR016181">
    <property type="entry name" value="Acyl_CoA_acyltransferase"/>
</dbReference>
<dbReference type="Pfam" id="PF13302">
    <property type="entry name" value="Acetyltransf_3"/>
    <property type="match status" value="1"/>
</dbReference>
<dbReference type="GO" id="GO:0005737">
    <property type="term" value="C:cytoplasm"/>
    <property type="evidence" value="ECO:0007669"/>
    <property type="project" value="TreeGrafter"/>
</dbReference>
<protein>
    <submittedName>
        <fullName evidence="5 6">N-acetyltransferase</fullName>
    </submittedName>
</protein>
<reference evidence="5" key="3">
    <citation type="submission" date="2018-03" db="EMBL/GenBank/DDBJ databases">
        <authorList>
            <person name="Jeon C.O."/>
        </authorList>
    </citation>
    <scope>NUCLEOTIDE SEQUENCE</scope>
    <source>
        <strain evidence="5">JCM 31126</strain>
    </source>
</reference>
<dbReference type="GO" id="GO:0008999">
    <property type="term" value="F:protein-N-terminal-alanine acetyltransferase activity"/>
    <property type="evidence" value="ECO:0007669"/>
    <property type="project" value="TreeGrafter"/>
</dbReference>
<evidence type="ECO:0000313" key="7">
    <source>
        <dbReference type="Proteomes" id="UP000268310"/>
    </source>
</evidence>
<organism evidence="6 8">
    <name type="scientific">Tetragenococcus osmophilus</name>
    <dbReference type="NCBI Taxonomy" id="526944"/>
    <lineage>
        <taxon>Bacteria</taxon>
        <taxon>Bacillati</taxon>
        <taxon>Bacillota</taxon>
        <taxon>Bacilli</taxon>
        <taxon>Lactobacillales</taxon>
        <taxon>Enterococcaceae</taxon>
        <taxon>Tetragenococcus</taxon>
    </lineage>
</organism>
<evidence type="ECO:0000313" key="8">
    <source>
        <dbReference type="Proteomes" id="UP001157039"/>
    </source>
</evidence>
<reference evidence="5 7" key="1">
    <citation type="journal article" date="2012" name="Int. J. Syst. Evol. Microbiol.">
        <title>Characterization of Tetragenococcus strains from sugar thick juice reveals a novel species, Tetragenococcus osmophilus sp. nov., and divides Tetragenococcus halophilus into two subspecies, T. halophilus subsp. halophilus subsp. nov. and T. halophilus subsp. flandriensis subsp. nov.</title>
        <authorList>
            <person name="Juste A."/>
            <person name="Van Trappen S."/>
            <person name="Verreth C."/>
            <person name="Cleenwerck I."/>
            <person name="De Vos P."/>
            <person name="Lievens B."/>
            <person name="Willems K.A."/>
        </authorList>
    </citation>
    <scope>NUCLEOTIDE SEQUENCE [LARGE SCALE GENOMIC DNA]</scope>
    <source>
        <strain evidence="5 7">JCM 31126</strain>
    </source>
</reference>
<evidence type="ECO:0000256" key="3">
    <source>
        <dbReference type="ARBA" id="ARBA00038502"/>
    </source>
</evidence>
<feature type="domain" description="N-acetyltransferase" evidence="4">
    <location>
        <begin position="21"/>
        <end position="156"/>
    </location>
</feature>
<dbReference type="RefSeq" id="WP_123935429.1">
    <property type="nucleotide sequence ID" value="NZ_BSUW01000001.1"/>
</dbReference>
<dbReference type="EMBL" id="BSUW01000001">
    <property type="protein sequence ID" value="GMA72428.1"/>
    <property type="molecule type" value="Genomic_DNA"/>
</dbReference>
<comment type="similarity">
    <text evidence="3">Belongs to the acetyltransferase family. RimJ subfamily.</text>
</comment>
<proteinExistence type="inferred from homology"/>
<dbReference type="InterPro" id="IPR000182">
    <property type="entry name" value="GNAT_dom"/>
</dbReference>
<reference evidence="6" key="4">
    <citation type="submission" date="2023-02" db="EMBL/GenBank/DDBJ databases">
        <authorList>
            <person name="Sun Q."/>
            <person name="Mori K."/>
        </authorList>
    </citation>
    <scope>NUCLEOTIDE SEQUENCE</scope>
    <source>
        <strain evidence="6">NBRC 114545</strain>
    </source>
</reference>
<evidence type="ECO:0000313" key="6">
    <source>
        <dbReference type="EMBL" id="GMA72428.1"/>
    </source>
</evidence>
<dbReference type="Gene3D" id="3.40.630.30">
    <property type="match status" value="1"/>
</dbReference>
<sequence>MKQDNDKNYILATNNHLETKRLLLRPVSLLDAEDMFEYSSDSQTTKFVFEPHQTLTDTRYAIAEYFMADPLGKYAIELKEQHKMIGTIDLRAEIKIGVAELGYIINKNYWGFGYIPEACDRLLTLGFVDLNLVRVKALHDQRNQNSGRVMEKIGMTVDSIVPEARRNLGQLKGELFTEVTRSISKKQWQTAKY</sequence>
<dbReference type="InterPro" id="IPR051531">
    <property type="entry name" value="N-acetyltransferase"/>
</dbReference>
<evidence type="ECO:0000259" key="4">
    <source>
        <dbReference type="Pfam" id="PF13302"/>
    </source>
</evidence>
<dbReference type="KEGG" id="too:C7K38_05860"/>
<evidence type="ECO:0000256" key="2">
    <source>
        <dbReference type="ARBA" id="ARBA00023315"/>
    </source>
</evidence>
<accession>A0AA38CVZ1</accession>
<dbReference type="EMBL" id="CP027783">
    <property type="protein sequence ID" value="AYW47926.1"/>
    <property type="molecule type" value="Genomic_DNA"/>
</dbReference>